<accession>A0AC35U020</accession>
<sequence>MKLDVDDGVDVIDLRENESPDGGQDVILSPKKGILCQAQQNLNHLFKPMITTGMLKLELIQKKALERKLATDKDTADKAKRAEEKAKAEKDAVQALAKAKKEAEVAAKKELKMIADKCRLKKQEEKDAMEMQVMKNYFPKKEAKTIVRNASEGIGNVFAFELKKGMSMAPVLRRNKLSGDEYDTFLKSQSATVFLGDCKQSKYKMRSRGKPDKLKCFSFYGDKRPPYYGTFRKTSTKLCGRRPFAIENTLNYDEEWEEGEGDECRSDEETDAESLIGEEDDGGIVAHGYFSDDEIEGSIGNKQSRASVAAKEWQRAHDEKVAKSKVKLMIPMLYGIKYLTEEELCGDLPETLFRGMKLFPYH</sequence>
<organism evidence="1 2">
    <name type="scientific">Rhabditophanes sp. KR3021</name>
    <dbReference type="NCBI Taxonomy" id="114890"/>
    <lineage>
        <taxon>Eukaryota</taxon>
        <taxon>Metazoa</taxon>
        <taxon>Ecdysozoa</taxon>
        <taxon>Nematoda</taxon>
        <taxon>Chromadorea</taxon>
        <taxon>Rhabditida</taxon>
        <taxon>Tylenchina</taxon>
        <taxon>Panagrolaimomorpha</taxon>
        <taxon>Strongyloidoidea</taxon>
        <taxon>Alloionematidae</taxon>
        <taxon>Rhabditophanes</taxon>
    </lineage>
</organism>
<name>A0AC35U020_9BILA</name>
<proteinExistence type="predicted"/>
<evidence type="ECO:0000313" key="2">
    <source>
        <dbReference type="WBParaSite" id="RSKR_0000627400.1"/>
    </source>
</evidence>
<dbReference type="WBParaSite" id="RSKR_0000627400.1">
    <property type="protein sequence ID" value="RSKR_0000627400.1"/>
    <property type="gene ID" value="RSKR_0000627400"/>
</dbReference>
<evidence type="ECO:0000313" key="1">
    <source>
        <dbReference type="Proteomes" id="UP000095286"/>
    </source>
</evidence>
<protein>
    <submittedName>
        <fullName evidence="2">Chromatin assembly factor 1 subunit A</fullName>
    </submittedName>
</protein>
<dbReference type="Proteomes" id="UP000095286">
    <property type="component" value="Unplaced"/>
</dbReference>
<reference evidence="2" key="1">
    <citation type="submission" date="2016-11" db="UniProtKB">
        <authorList>
            <consortium name="WormBaseParasite"/>
        </authorList>
    </citation>
    <scope>IDENTIFICATION</scope>
    <source>
        <strain evidence="2">KR3021</strain>
    </source>
</reference>